<comment type="caution">
    <text evidence="2">The sequence shown here is derived from an EMBL/GenBank/DDBJ whole genome shotgun (WGS) entry which is preliminary data.</text>
</comment>
<feature type="signal peptide" evidence="1">
    <location>
        <begin position="1"/>
        <end position="30"/>
    </location>
</feature>
<dbReference type="Proteomes" id="UP000668403">
    <property type="component" value="Unassembled WGS sequence"/>
</dbReference>
<dbReference type="RefSeq" id="WP_208236423.1">
    <property type="nucleotide sequence ID" value="NZ_BAAAQU010000001.1"/>
</dbReference>
<dbReference type="EMBL" id="JAGFBF010000001">
    <property type="protein sequence ID" value="MBO2988791.1"/>
    <property type="molecule type" value="Genomic_DNA"/>
</dbReference>
<organism evidence="2 3">
    <name type="scientific">Leucobacter tardus</name>
    <dbReference type="NCBI Taxonomy" id="501483"/>
    <lineage>
        <taxon>Bacteria</taxon>
        <taxon>Bacillati</taxon>
        <taxon>Actinomycetota</taxon>
        <taxon>Actinomycetes</taxon>
        <taxon>Micrococcales</taxon>
        <taxon>Microbacteriaceae</taxon>
        <taxon>Leucobacter</taxon>
    </lineage>
</organism>
<feature type="chain" id="PRO_5037968228" evidence="1">
    <location>
        <begin position="31"/>
        <end position="83"/>
    </location>
</feature>
<keyword evidence="3" id="KW-1185">Reference proteome</keyword>
<keyword evidence="1" id="KW-0732">Signal</keyword>
<gene>
    <name evidence="2" type="ORF">J4H85_02095</name>
</gene>
<evidence type="ECO:0000313" key="2">
    <source>
        <dbReference type="EMBL" id="MBO2988791.1"/>
    </source>
</evidence>
<accession>A0A939QJ06</accession>
<dbReference type="AlphaFoldDB" id="A0A939QJ06"/>
<evidence type="ECO:0000256" key="1">
    <source>
        <dbReference type="SAM" id="SignalP"/>
    </source>
</evidence>
<name>A0A939QJ06_9MICO</name>
<evidence type="ECO:0000313" key="3">
    <source>
        <dbReference type="Proteomes" id="UP000668403"/>
    </source>
</evidence>
<protein>
    <submittedName>
        <fullName evidence="2">Uncharacterized protein</fullName>
    </submittedName>
</protein>
<sequence>MKITAKFTSFALALGLAGGAGVVLAPAAHADATNYTITRSTLAACQAEYRTAVKQLAGQIGAQYPCEWNTYQRAYIGMIVYNY</sequence>
<reference evidence="2" key="1">
    <citation type="submission" date="2021-03" db="EMBL/GenBank/DDBJ databases">
        <title>Leucobacter chromiisoli sp. nov., isolated from chromium-containing soil of chemical plant.</title>
        <authorList>
            <person name="Xu Z."/>
        </authorList>
    </citation>
    <scope>NUCLEOTIDE SEQUENCE</scope>
    <source>
        <strain evidence="2">K 70/01</strain>
    </source>
</reference>
<proteinExistence type="predicted"/>